<sequence length="111" mass="12420">MVTFSTEGEHPNLHLHIHDHEEDVDTILAAHPPLFKDSCPPWQALDGKGGAGGMNFTPGAPSRAYVCADRGHTRDKPPTIYRVLREDVATERWSWHSSIALHGLFEYTPSY</sequence>
<organism evidence="1 2">
    <name type="scientific">Lithospermum erythrorhizon</name>
    <name type="common">Purple gromwell</name>
    <name type="synonym">Lithospermum officinale var. erythrorhizon</name>
    <dbReference type="NCBI Taxonomy" id="34254"/>
    <lineage>
        <taxon>Eukaryota</taxon>
        <taxon>Viridiplantae</taxon>
        <taxon>Streptophyta</taxon>
        <taxon>Embryophyta</taxon>
        <taxon>Tracheophyta</taxon>
        <taxon>Spermatophyta</taxon>
        <taxon>Magnoliopsida</taxon>
        <taxon>eudicotyledons</taxon>
        <taxon>Gunneridae</taxon>
        <taxon>Pentapetalae</taxon>
        <taxon>asterids</taxon>
        <taxon>lamiids</taxon>
        <taxon>Boraginales</taxon>
        <taxon>Boraginaceae</taxon>
        <taxon>Boraginoideae</taxon>
        <taxon>Lithospermeae</taxon>
        <taxon>Lithospermum</taxon>
    </lineage>
</organism>
<gene>
    <name evidence="1" type="ORF">LIER_09605</name>
</gene>
<evidence type="ECO:0000313" key="2">
    <source>
        <dbReference type="Proteomes" id="UP001454036"/>
    </source>
</evidence>
<evidence type="ECO:0000313" key="1">
    <source>
        <dbReference type="EMBL" id="GAA0150733.1"/>
    </source>
</evidence>
<name>A0AAV3PHY6_LITER</name>
<accession>A0AAV3PHY6</accession>
<dbReference type="Proteomes" id="UP001454036">
    <property type="component" value="Unassembled WGS sequence"/>
</dbReference>
<dbReference type="EMBL" id="BAABME010001645">
    <property type="protein sequence ID" value="GAA0150733.1"/>
    <property type="molecule type" value="Genomic_DNA"/>
</dbReference>
<protein>
    <submittedName>
        <fullName evidence="1">Uncharacterized protein</fullName>
    </submittedName>
</protein>
<keyword evidence="2" id="KW-1185">Reference proteome</keyword>
<proteinExistence type="predicted"/>
<comment type="caution">
    <text evidence="1">The sequence shown here is derived from an EMBL/GenBank/DDBJ whole genome shotgun (WGS) entry which is preliminary data.</text>
</comment>
<reference evidence="1 2" key="1">
    <citation type="submission" date="2024-01" db="EMBL/GenBank/DDBJ databases">
        <title>The complete chloroplast genome sequence of Lithospermum erythrorhizon: insights into the phylogenetic relationship among Boraginaceae species and the maternal lineages of purple gromwells.</title>
        <authorList>
            <person name="Okada T."/>
            <person name="Watanabe K."/>
        </authorList>
    </citation>
    <scope>NUCLEOTIDE SEQUENCE [LARGE SCALE GENOMIC DNA]</scope>
</reference>
<dbReference type="AlphaFoldDB" id="A0AAV3PHY6"/>